<dbReference type="GO" id="GO:0016020">
    <property type="term" value="C:membrane"/>
    <property type="evidence" value="ECO:0007669"/>
    <property type="project" value="InterPro"/>
</dbReference>
<reference evidence="2" key="2">
    <citation type="submission" date="2020-09" db="EMBL/GenBank/DDBJ databases">
        <authorList>
            <person name="Sun Q."/>
            <person name="Ohkuma M."/>
        </authorList>
    </citation>
    <scope>NUCLEOTIDE SEQUENCE</scope>
    <source>
        <strain evidence="2">JCM 12580</strain>
    </source>
</reference>
<dbReference type="EMBL" id="BMNQ01000031">
    <property type="protein sequence ID" value="GGJ99175.1"/>
    <property type="molecule type" value="Genomic_DNA"/>
</dbReference>
<keyword evidence="1" id="KW-0812">Transmembrane</keyword>
<feature type="transmembrane region" description="Helical" evidence="1">
    <location>
        <begin position="311"/>
        <end position="329"/>
    </location>
</feature>
<comment type="caution">
    <text evidence="2">The sequence shown here is derived from an EMBL/GenBank/DDBJ whole genome shotgun (WGS) entry which is preliminary data.</text>
</comment>
<feature type="transmembrane region" description="Helical" evidence="1">
    <location>
        <begin position="244"/>
        <end position="261"/>
    </location>
</feature>
<feature type="transmembrane region" description="Helical" evidence="1">
    <location>
        <begin position="170"/>
        <end position="196"/>
    </location>
</feature>
<dbReference type="PANTHER" id="PTHR36178">
    <property type="entry name" value="SLR0625 PROTEIN"/>
    <property type="match status" value="1"/>
</dbReference>
<organism evidence="2 3">
    <name type="scientific">Lentibacillus kapialis</name>
    <dbReference type="NCBI Taxonomy" id="340214"/>
    <lineage>
        <taxon>Bacteria</taxon>
        <taxon>Bacillati</taxon>
        <taxon>Bacillota</taxon>
        <taxon>Bacilli</taxon>
        <taxon>Bacillales</taxon>
        <taxon>Bacillaceae</taxon>
        <taxon>Lentibacillus</taxon>
    </lineage>
</organism>
<name>A0A917PY62_9BACI</name>
<dbReference type="PANTHER" id="PTHR36178:SF1">
    <property type="entry name" value="SODIUM_GLUTAMATE SYMPORTER"/>
    <property type="match status" value="1"/>
</dbReference>
<reference evidence="2" key="1">
    <citation type="journal article" date="2014" name="Int. J. Syst. Evol. Microbiol.">
        <title>Complete genome sequence of Corynebacterium casei LMG S-19264T (=DSM 44701T), isolated from a smear-ripened cheese.</title>
        <authorList>
            <consortium name="US DOE Joint Genome Institute (JGI-PGF)"/>
            <person name="Walter F."/>
            <person name="Albersmeier A."/>
            <person name="Kalinowski J."/>
            <person name="Ruckert C."/>
        </authorList>
    </citation>
    <scope>NUCLEOTIDE SEQUENCE</scope>
    <source>
        <strain evidence="2">JCM 12580</strain>
    </source>
</reference>
<feature type="transmembrane region" description="Helical" evidence="1">
    <location>
        <begin position="335"/>
        <end position="358"/>
    </location>
</feature>
<feature type="transmembrane region" description="Helical" evidence="1">
    <location>
        <begin position="411"/>
        <end position="439"/>
    </location>
</feature>
<dbReference type="GO" id="GO:0015813">
    <property type="term" value="P:L-glutamate transmembrane transport"/>
    <property type="evidence" value="ECO:0007669"/>
    <property type="project" value="InterPro"/>
</dbReference>
<gene>
    <name evidence="2" type="ORF">GCM10007063_21760</name>
</gene>
<dbReference type="RefSeq" id="WP_229671763.1">
    <property type="nucleotide sequence ID" value="NZ_BMNQ01000031.1"/>
</dbReference>
<evidence type="ECO:0000313" key="3">
    <source>
        <dbReference type="Proteomes" id="UP000658382"/>
    </source>
</evidence>
<keyword evidence="1" id="KW-0472">Membrane</keyword>
<feature type="transmembrane region" description="Helical" evidence="1">
    <location>
        <begin position="370"/>
        <end position="391"/>
    </location>
</feature>
<accession>A0A917PY62</accession>
<keyword evidence="1" id="KW-1133">Transmembrane helix</keyword>
<feature type="transmembrane region" description="Helical" evidence="1">
    <location>
        <begin position="267"/>
        <end position="290"/>
    </location>
</feature>
<protein>
    <submittedName>
        <fullName evidence="2">Sodium:glutamate symporter</fullName>
    </submittedName>
</protein>
<dbReference type="GO" id="GO:0015501">
    <property type="term" value="F:glutamate:sodium symporter activity"/>
    <property type="evidence" value="ECO:0007669"/>
    <property type="project" value="InterPro"/>
</dbReference>
<feature type="transmembrane region" description="Helical" evidence="1">
    <location>
        <begin position="69"/>
        <end position="87"/>
    </location>
</feature>
<evidence type="ECO:0000256" key="1">
    <source>
        <dbReference type="SAM" id="Phobius"/>
    </source>
</evidence>
<feature type="transmembrane region" description="Helical" evidence="1">
    <location>
        <begin position="108"/>
        <end position="136"/>
    </location>
</feature>
<sequence>MIESVEEGEIVITFMIAFGLASIMLCAGMIIRTKVSFISRMLVPASVIAGVLGLIVMNTGLITSVDAQMYVDIVTFLFTVTFISIGLTRNPKSKSSNSVGKSIAKGSIGLGFLWNLIYALTPAVGAIIIIGIGGFFGMNPVYGLLIPFAFTQGPGQSATFGSIMEQQYGIANAATVGVTFAALGFLLCFLVGVPLARYGIKRGLAKNMGSSKIEDFVERGYYVKDEKRNTLGNETMFSGNIDTMTFHFAIIGLCFLLALGMSEIVSFIPGVGSTFSGMLFIYGMLAGYLVKFIMKKWRIDNMLDNTFQSKITGWSTDYLIVASFMAVPFSVIGKWMIPIITVTIVVMLLSVIICIYFGQRMGGENDFERTIGLYGTVTGTVPSGIALVRIIDPSLRTSTAVELGLMNLPMVASFVTVSTIMAIASGALSMSLGILLLLAPIPIYLIVLKVFKVWGAKTYDFRSESGSEVERLKRATAE</sequence>
<dbReference type="Pfam" id="PF03616">
    <property type="entry name" value="Glt_symporter"/>
    <property type="match status" value="1"/>
</dbReference>
<dbReference type="InterPro" id="IPR004445">
    <property type="entry name" value="GltS"/>
</dbReference>
<dbReference type="Proteomes" id="UP000658382">
    <property type="component" value="Unassembled WGS sequence"/>
</dbReference>
<feature type="transmembrane region" description="Helical" evidence="1">
    <location>
        <begin position="43"/>
        <end position="63"/>
    </location>
</feature>
<dbReference type="AlphaFoldDB" id="A0A917PY62"/>
<evidence type="ECO:0000313" key="2">
    <source>
        <dbReference type="EMBL" id="GGJ99175.1"/>
    </source>
</evidence>
<keyword evidence="3" id="KW-1185">Reference proteome</keyword>
<feature type="transmembrane region" description="Helical" evidence="1">
    <location>
        <begin position="12"/>
        <end position="31"/>
    </location>
</feature>
<proteinExistence type="predicted"/>